<evidence type="ECO:0000313" key="1">
    <source>
        <dbReference type="EMBL" id="SVE04314.1"/>
    </source>
</evidence>
<name>A0A383A9J4_9ZZZZ</name>
<proteinExistence type="predicted"/>
<feature type="non-terminal residue" evidence="1">
    <location>
        <position position="51"/>
    </location>
</feature>
<dbReference type="AlphaFoldDB" id="A0A383A9J4"/>
<reference evidence="1" key="1">
    <citation type="submission" date="2018-05" db="EMBL/GenBank/DDBJ databases">
        <authorList>
            <person name="Lanie J.A."/>
            <person name="Ng W.-L."/>
            <person name="Kazmierczak K.M."/>
            <person name="Andrzejewski T.M."/>
            <person name="Davidsen T.M."/>
            <person name="Wayne K.J."/>
            <person name="Tettelin H."/>
            <person name="Glass J.I."/>
            <person name="Rusch D."/>
            <person name="Podicherti R."/>
            <person name="Tsui H.-C.T."/>
            <person name="Winkler M.E."/>
        </authorList>
    </citation>
    <scope>NUCLEOTIDE SEQUENCE</scope>
</reference>
<dbReference type="EMBL" id="UINC01190247">
    <property type="protein sequence ID" value="SVE04314.1"/>
    <property type="molecule type" value="Genomic_DNA"/>
</dbReference>
<gene>
    <name evidence="1" type="ORF">METZ01_LOCUS457168</name>
</gene>
<sequence>MGEIVEVEMKDYDSFQNKMLDRVVYPMFEALQTHIVPNIQAVEPFWEEKWA</sequence>
<accession>A0A383A9J4</accession>
<organism evidence="1">
    <name type="scientific">marine metagenome</name>
    <dbReference type="NCBI Taxonomy" id="408172"/>
    <lineage>
        <taxon>unclassified sequences</taxon>
        <taxon>metagenomes</taxon>
        <taxon>ecological metagenomes</taxon>
    </lineage>
</organism>
<protein>
    <submittedName>
        <fullName evidence="1">Uncharacterized protein</fullName>
    </submittedName>
</protein>